<dbReference type="EMBL" id="LQNT01000009">
    <property type="protein sequence ID" value="KZE38673.1"/>
    <property type="molecule type" value="Genomic_DNA"/>
</dbReference>
<accession>A0A161SLS0</accession>
<evidence type="ECO:0000256" key="1">
    <source>
        <dbReference type="SAM" id="Phobius"/>
    </source>
</evidence>
<name>A0A161SLS0_9BACL</name>
<evidence type="ECO:0000313" key="3">
    <source>
        <dbReference type="EMBL" id="KZE38673.1"/>
    </source>
</evidence>
<evidence type="ECO:0000313" key="4">
    <source>
        <dbReference type="Proteomes" id="UP000076490"/>
    </source>
</evidence>
<gene>
    <name evidence="3" type="ORF">AV656_07155</name>
</gene>
<reference evidence="3 4" key="1">
    <citation type="submission" date="2016-01" db="EMBL/GenBank/DDBJ databases">
        <title>Whole genome sequencing of Bhargavaea cecembensis T14.</title>
        <authorList>
            <person name="Hong K.W."/>
        </authorList>
    </citation>
    <scope>NUCLEOTIDE SEQUENCE [LARGE SCALE GENOMIC DNA]</scope>
    <source>
        <strain evidence="3 4">T14</strain>
    </source>
</reference>
<protein>
    <submittedName>
        <fullName evidence="3">Tripartite tricarboxylate transporter TctB family protein</fullName>
    </submittedName>
</protein>
<dbReference type="Pfam" id="PF07331">
    <property type="entry name" value="TctB"/>
    <property type="match status" value="1"/>
</dbReference>
<feature type="domain" description="DUF1468" evidence="2">
    <location>
        <begin position="9"/>
        <end position="149"/>
    </location>
</feature>
<sequence length="149" mass="16500">MKWFKLGMPIFLMVVGLGFLISAINLPKANLGNPNGPLYFPVGISILLIVLSVIYLIQELRKARESNDHIRELFSGRTPVLIISTIVLGVVYALIFETLGFLVSTILFLGALLFVVNGPRKWVSNIIVTLAFSFMTWYAFGELLGVSLP</sequence>
<feature type="transmembrane region" description="Helical" evidence="1">
    <location>
        <begin position="7"/>
        <end position="26"/>
    </location>
</feature>
<dbReference type="OrthoDB" id="5870591at2"/>
<proteinExistence type="predicted"/>
<dbReference type="RefSeq" id="WP_063180446.1">
    <property type="nucleotide sequence ID" value="NZ_LQNT01000009.1"/>
</dbReference>
<organism evidence="3 4">
    <name type="scientific">Bhargavaea cecembensis</name>
    <dbReference type="NCBI Taxonomy" id="394098"/>
    <lineage>
        <taxon>Bacteria</taxon>
        <taxon>Bacillati</taxon>
        <taxon>Bacillota</taxon>
        <taxon>Bacilli</taxon>
        <taxon>Bacillales</taxon>
        <taxon>Caryophanaceae</taxon>
        <taxon>Bhargavaea</taxon>
    </lineage>
</organism>
<feature type="transmembrane region" description="Helical" evidence="1">
    <location>
        <begin position="101"/>
        <end position="117"/>
    </location>
</feature>
<keyword evidence="1" id="KW-0472">Membrane</keyword>
<evidence type="ECO:0000259" key="2">
    <source>
        <dbReference type="Pfam" id="PF07331"/>
    </source>
</evidence>
<comment type="caution">
    <text evidence="3">The sequence shown here is derived from an EMBL/GenBank/DDBJ whole genome shotgun (WGS) entry which is preliminary data.</text>
</comment>
<keyword evidence="1" id="KW-0812">Transmembrane</keyword>
<dbReference type="InterPro" id="IPR009936">
    <property type="entry name" value="DUF1468"/>
</dbReference>
<dbReference type="AlphaFoldDB" id="A0A161SLS0"/>
<feature type="transmembrane region" description="Helical" evidence="1">
    <location>
        <begin position="122"/>
        <end position="140"/>
    </location>
</feature>
<feature type="transmembrane region" description="Helical" evidence="1">
    <location>
        <begin position="78"/>
        <end position="95"/>
    </location>
</feature>
<keyword evidence="1" id="KW-1133">Transmembrane helix</keyword>
<feature type="transmembrane region" description="Helical" evidence="1">
    <location>
        <begin position="38"/>
        <end position="57"/>
    </location>
</feature>
<dbReference type="Proteomes" id="UP000076490">
    <property type="component" value="Unassembled WGS sequence"/>
</dbReference>